<feature type="transmembrane region" description="Helical" evidence="1">
    <location>
        <begin position="52"/>
        <end position="74"/>
    </location>
</feature>
<reference evidence="2 3" key="1">
    <citation type="submission" date="2023-02" db="EMBL/GenBank/DDBJ databases">
        <title>Genome sequence of Paenibacillus kyungheensis KACC 18744.</title>
        <authorList>
            <person name="Kim S."/>
            <person name="Heo J."/>
            <person name="Kwon S.-W."/>
        </authorList>
    </citation>
    <scope>NUCLEOTIDE SEQUENCE [LARGE SCALE GENOMIC DNA]</scope>
    <source>
        <strain evidence="2 3">KACC 18744</strain>
    </source>
</reference>
<dbReference type="RefSeq" id="WP_273613305.1">
    <property type="nucleotide sequence ID" value="NZ_CP117416.1"/>
</dbReference>
<evidence type="ECO:0000313" key="2">
    <source>
        <dbReference type="EMBL" id="WCT54822.1"/>
    </source>
</evidence>
<organism evidence="2 3">
    <name type="scientific">Paenibacillus kyungheensis</name>
    <dbReference type="NCBI Taxonomy" id="1452732"/>
    <lineage>
        <taxon>Bacteria</taxon>
        <taxon>Bacillati</taxon>
        <taxon>Bacillota</taxon>
        <taxon>Bacilli</taxon>
        <taxon>Bacillales</taxon>
        <taxon>Paenibacillaceae</taxon>
        <taxon>Paenibacillus</taxon>
    </lineage>
</organism>
<dbReference type="AlphaFoldDB" id="A0AAX3LYA4"/>
<keyword evidence="1" id="KW-1133">Transmembrane helix</keyword>
<dbReference type="Pfam" id="PF10754">
    <property type="entry name" value="DUF2569"/>
    <property type="match status" value="1"/>
</dbReference>
<sequence>MSNEYPPNPNDVQQNPYQAPPQQQYGGMPPYPPYMQPPLQGLGGWLACFQVYMYYVLIAFMFTIPSYIFLIWMHNNPGQFDAVVPGMTNSVFSVYGNNFMLVMIMGIVLSIISFLWMITNLVFFYKRKKFLPRVMIAYCLFQIAVSVVTLLLIPKVGISPTISSIFGIATLVAWIFYFMRSVRVKNTFVR</sequence>
<name>A0AAX3LYA4_9BACL</name>
<feature type="transmembrane region" description="Helical" evidence="1">
    <location>
        <begin position="158"/>
        <end position="178"/>
    </location>
</feature>
<dbReference type="Proteomes" id="UP001220509">
    <property type="component" value="Chromosome"/>
</dbReference>
<protein>
    <submittedName>
        <fullName evidence="2">DUF2569 family protein</fullName>
    </submittedName>
</protein>
<proteinExistence type="predicted"/>
<keyword evidence="1" id="KW-0812">Transmembrane</keyword>
<evidence type="ECO:0000313" key="3">
    <source>
        <dbReference type="Proteomes" id="UP001220509"/>
    </source>
</evidence>
<evidence type="ECO:0000256" key="1">
    <source>
        <dbReference type="SAM" id="Phobius"/>
    </source>
</evidence>
<keyword evidence="3" id="KW-1185">Reference proteome</keyword>
<dbReference type="KEGG" id="pka:PQ456_16680"/>
<keyword evidence="1" id="KW-0472">Membrane</keyword>
<dbReference type="EMBL" id="CP117416">
    <property type="protein sequence ID" value="WCT54822.1"/>
    <property type="molecule type" value="Genomic_DNA"/>
</dbReference>
<feature type="transmembrane region" description="Helical" evidence="1">
    <location>
        <begin position="130"/>
        <end position="152"/>
    </location>
</feature>
<feature type="transmembrane region" description="Helical" evidence="1">
    <location>
        <begin position="94"/>
        <end position="118"/>
    </location>
</feature>
<accession>A0AAX3LYA4</accession>
<dbReference type="InterPro" id="IPR019690">
    <property type="entry name" value="DUF2569"/>
</dbReference>
<gene>
    <name evidence="2" type="ORF">PQ456_16680</name>
</gene>